<evidence type="ECO:0000256" key="1">
    <source>
        <dbReference type="ARBA" id="ARBA00004141"/>
    </source>
</evidence>
<feature type="transmembrane region" description="Helical" evidence="6">
    <location>
        <begin position="579"/>
        <end position="598"/>
    </location>
</feature>
<evidence type="ECO:0000313" key="8">
    <source>
        <dbReference type="EMBL" id="EKF30105.1"/>
    </source>
</evidence>
<gene>
    <name evidence="8" type="ORF">MOQ_006084</name>
</gene>
<dbReference type="EMBL" id="AHKC01012453">
    <property type="protein sequence ID" value="EKF30105.1"/>
    <property type="molecule type" value="Genomic_DNA"/>
</dbReference>
<dbReference type="InterPro" id="IPR013525">
    <property type="entry name" value="ABC2_TM"/>
</dbReference>
<dbReference type="Proteomes" id="UP000007350">
    <property type="component" value="Unassembled WGS sequence"/>
</dbReference>
<dbReference type="InterPro" id="IPR003439">
    <property type="entry name" value="ABC_transporter-like_ATP-bd"/>
</dbReference>
<organism evidence="8 9">
    <name type="scientific">Trypanosoma cruzi marinkellei</name>
    <dbReference type="NCBI Taxonomy" id="85056"/>
    <lineage>
        <taxon>Eukaryota</taxon>
        <taxon>Discoba</taxon>
        <taxon>Euglenozoa</taxon>
        <taxon>Kinetoplastea</taxon>
        <taxon>Metakinetoplastina</taxon>
        <taxon>Trypanosomatida</taxon>
        <taxon>Trypanosomatidae</taxon>
        <taxon>Trypanosoma</taxon>
        <taxon>Schizotrypanum</taxon>
    </lineage>
</organism>
<evidence type="ECO:0000259" key="7">
    <source>
        <dbReference type="PROSITE" id="PS50893"/>
    </source>
</evidence>
<evidence type="ECO:0000256" key="5">
    <source>
        <dbReference type="ARBA" id="ARBA00023136"/>
    </source>
</evidence>
<feature type="transmembrane region" description="Helical" evidence="6">
    <location>
        <begin position="657"/>
        <end position="679"/>
    </location>
</feature>
<proteinExistence type="predicted"/>
<protein>
    <recommendedName>
        <fullName evidence="7">ABC transporter domain-containing protein</fullName>
    </recommendedName>
</protein>
<dbReference type="GO" id="GO:0016020">
    <property type="term" value="C:membrane"/>
    <property type="evidence" value="ECO:0007669"/>
    <property type="project" value="UniProtKB-SubCell"/>
</dbReference>
<sequence length="684" mass="76679">YYYYYYYYCYCSFILFFSFCSTNIQKFSLFMRHFRNQREVQRPNATDDDSTLAVPMGELPAAVLPDALPSLGPMLPESACAASNSGPDYSSTTTLLGEGSPFLRSRDVLAQKRSGFVIAFENVSLEGRPSIFRSPRLILRDVSGYFLAGSVVVVLSANEMCSRKLLEVLAGVEERASGSVMANELPVVSTAFRRRVAFITSTGVCLRDATVRRNLLFSVRMRVETSEEDRIVKEVAQAVHLDQLLDVKTEKLSNSQLYQLTLGMELVRNPMLLVLDMPMRSLSSGEIHGFVSVLRGLSGSSGRVIVVSATEMHRALFQIADNILLLGAKGHLLYSGSKAGVEEFLREQSCVQRMEDESLGELLVALDEKGDAPRVADIFKSSAVYHRIQRQVEDHRKRIALNGFDPVLCAVTPSPNYFLQWYLLTAHTCRRATIEHRSFLVSWITLFLLFFLMASLIAGSGSDQNAMQNKRGVVFFLVSCSMQVNTILIDTEVREFFSAVHLRNNNYFDNLQYFTATVLRLVLTRAIFAIIAACCTAFILTTSLSLALTMGLTSLAHASLTLLMVYWHPFEQDLWLLQNIYYVYCIILSGFLICLPTVQRIFPALSLLRYGYGGVVASELRGNPYSCDTKANRSYCYTGDQYLMMEGFAHDSWEKSALVLFIISLVLLALVAVSMNIVWVPHTH</sequence>
<feature type="domain" description="ABC transporter" evidence="7">
    <location>
        <begin position="118"/>
        <end position="354"/>
    </location>
</feature>
<comment type="caution">
    <text evidence="8">The sequence shown here is derived from an EMBL/GenBank/DDBJ whole genome shotgun (WGS) entry which is preliminary data.</text>
</comment>
<dbReference type="Pfam" id="PF00005">
    <property type="entry name" value="ABC_tran"/>
    <property type="match status" value="1"/>
</dbReference>
<feature type="non-terminal residue" evidence="8">
    <location>
        <position position="1"/>
    </location>
</feature>
<dbReference type="SUPFAM" id="SSF52540">
    <property type="entry name" value="P-loop containing nucleoside triphosphate hydrolases"/>
    <property type="match status" value="1"/>
</dbReference>
<feature type="transmembrane region" description="Helical" evidence="6">
    <location>
        <begin position="439"/>
        <end position="460"/>
    </location>
</feature>
<dbReference type="GO" id="GO:0140359">
    <property type="term" value="F:ABC-type transporter activity"/>
    <property type="evidence" value="ECO:0007669"/>
    <property type="project" value="InterPro"/>
</dbReference>
<evidence type="ECO:0000313" key="9">
    <source>
        <dbReference type="Proteomes" id="UP000007350"/>
    </source>
</evidence>
<feature type="transmembrane region" description="Helical" evidence="6">
    <location>
        <begin position="511"/>
        <end position="539"/>
    </location>
</feature>
<feature type="transmembrane region" description="Helical" evidence="6">
    <location>
        <begin position="6"/>
        <end position="24"/>
    </location>
</feature>
<dbReference type="Gene3D" id="3.40.50.300">
    <property type="entry name" value="P-loop containing nucleotide triphosphate hydrolases"/>
    <property type="match status" value="1"/>
</dbReference>
<dbReference type="GO" id="GO:0005524">
    <property type="term" value="F:ATP binding"/>
    <property type="evidence" value="ECO:0007669"/>
    <property type="project" value="InterPro"/>
</dbReference>
<dbReference type="AlphaFoldDB" id="K2MSV5"/>
<feature type="transmembrane region" description="Helical" evidence="6">
    <location>
        <begin position="546"/>
        <end position="567"/>
    </location>
</feature>
<comment type="subcellular location">
    <subcellularLocation>
        <location evidence="1">Membrane</location>
        <topology evidence="1">Multi-pass membrane protein</topology>
    </subcellularLocation>
</comment>
<dbReference type="PROSITE" id="PS50893">
    <property type="entry name" value="ABC_TRANSPORTER_2"/>
    <property type="match status" value="1"/>
</dbReference>
<name>K2MSV5_TRYCR</name>
<keyword evidence="3 6" id="KW-0812">Transmembrane</keyword>
<keyword evidence="9" id="KW-1185">Reference proteome</keyword>
<dbReference type="InterPro" id="IPR027417">
    <property type="entry name" value="P-loop_NTPase"/>
</dbReference>
<evidence type="ECO:0000256" key="6">
    <source>
        <dbReference type="SAM" id="Phobius"/>
    </source>
</evidence>
<dbReference type="PANTHER" id="PTHR48041">
    <property type="entry name" value="ABC TRANSPORTER G FAMILY MEMBER 28"/>
    <property type="match status" value="1"/>
</dbReference>
<dbReference type="OrthoDB" id="245989at2759"/>
<keyword evidence="5 6" id="KW-0472">Membrane</keyword>
<dbReference type="Pfam" id="PF01061">
    <property type="entry name" value="ABC2_membrane"/>
    <property type="match status" value="1"/>
</dbReference>
<reference evidence="8 9" key="1">
    <citation type="journal article" date="2012" name="BMC Genomics">
        <title>Comparative genomic analysis of human infective Trypanosoma cruzi lineages with the bat-restricted subspecies T. cruzi marinkellei.</title>
        <authorList>
            <person name="Franzen O."/>
            <person name="Talavera-Lopez C."/>
            <person name="Ochaya S."/>
            <person name="Butler C.E."/>
            <person name="Messenger L.A."/>
            <person name="Lewis M.D."/>
            <person name="Llewellyn M.S."/>
            <person name="Marinkelle C.J."/>
            <person name="Tyler K.M."/>
            <person name="Miles M.A."/>
            <person name="Andersson B."/>
        </authorList>
    </citation>
    <scope>NUCLEOTIDE SEQUENCE [LARGE SCALE GENOMIC DNA]</scope>
    <source>
        <strain evidence="8 9">B7</strain>
    </source>
</reference>
<dbReference type="PANTHER" id="PTHR48041:SF91">
    <property type="entry name" value="ABC TRANSPORTER G FAMILY MEMBER 28"/>
    <property type="match status" value="1"/>
</dbReference>
<evidence type="ECO:0000256" key="3">
    <source>
        <dbReference type="ARBA" id="ARBA00022692"/>
    </source>
</evidence>
<keyword evidence="4 6" id="KW-1133">Transmembrane helix</keyword>
<dbReference type="GO" id="GO:0016887">
    <property type="term" value="F:ATP hydrolysis activity"/>
    <property type="evidence" value="ECO:0007669"/>
    <property type="project" value="InterPro"/>
</dbReference>
<accession>K2MSV5</accession>
<evidence type="ECO:0000256" key="4">
    <source>
        <dbReference type="ARBA" id="ARBA00022989"/>
    </source>
</evidence>
<evidence type="ECO:0000256" key="2">
    <source>
        <dbReference type="ARBA" id="ARBA00022448"/>
    </source>
</evidence>
<dbReference type="InterPro" id="IPR050352">
    <property type="entry name" value="ABCG_transporters"/>
</dbReference>
<keyword evidence="2" id="KW-0813">Transport</keyword>